<evidence type="ECO:0000313" key="3">
    <source>
        <dbReference type="EMBL" id="SEC49824.1"/>
    </source>
</evidence>
<comment type="similarity">
    <text evidence="1">Belongs to the UPF0174 family.</text>
</comment>
<dbReference type="AlphaFoldDB" id="A0A231GPW0"/>
<sequence length="273" mass="28926">MNLQDVISTTDIEKLLAVSDVDDISALVNYLTDNGAGRLALDGDVCKRLVAARDTGRYSAGDRELIAKEIRLFGGNSILNLFRKDGVPYQEIVEDVANHLKVNFGKDPINVIEQEILGKILSRAFEQMSEEERKIILDELGVTSFSTAGPAAAIATICAAKAGGFATYKLAAIVANAIAKAILGKGLSFAVTGQMMRTISVAIGPIGWAITALWTAADLASPAYRVTVPCVVQLAYMRQKAIMALSAKTCGNCNASMVRTSRFCSECGASAAA</sequence>
<evidence type="ECO:0000313" key="4">
    <source>
        <dbReference type="Proteomes" id="UP000198542"/>
    </source>
</evidence>
<dbReference type="Proteomes" id="UP000198542">
    <property type="component" value="Unassembled WGS sequence"/>
</dbReference>
<reference evidence="4" key="1">
    <citation type="submission" date="2016-10" db="EMBL/GenBank/DDBJ databases">
        <authorList>
            <person name="Varghese N."/>
            <person name="Submissions S."/>
        </authorList>
    </citation>
    <scope>NUCLEOTIDE SEQUENCE [LARGE SCALE GENOMIC DNA]</scope>
    <source>
        <strain evidence="4">BS3660</strain>
    </source>
</reference>
<protein>
    <submittedName>
        <fullName evidence="3">Uncharacterized protein YaaW, UPF0174 family</fullName>
    </submittedName>
</protein>
<dbReference type="EMBL" id="FNTC01000002">
    <property type="protein sequence ID" value="SEC49824.1"/>
    <property type="molecule type" value="Genomic_DNA"/>
</dbReference>
<dbReference type="Pfam" id="PF03981">
    <property type="entry name" value="Ubiq_cyt_C_chap"/>
    <property type="match status" value="1"/>
</dbReference>
<name>A0A231GPW0_PSEJE</name>
<feature type="domain" description="Ubiquinol-cytochrome c chaperone" evidence="2">
    <location>
        <begin position="63"/>
        <end position="229"/>
    </location>
</feature>
<gene>
    <name evidence="3" type="ORF">SAMN04490187_4601</name>
</gene>
<dbReference type="RefSeq" id="WP_090455979.1">
    <property type="nucleotide sequence ID" value="NZ_FNTC01000002.1"/>
</dbReference>
<evidence type="ECO:0000256" key="1">
    <source>
        <dbReference type="ARBA" id="ARBA00006436"/>
    </source>
</evidence>
<dbReference type="InterPro" id="IPR021150">
    <property type="entry name" value="Ubiq_cyt_c_chap"/>
</dbReference>
<evidence type="ECO:0000259" key="2">
    <source>
        <dbReference type="Pfam" id="PF03981"/>
    </source>
</evidence>
<accession>A0A231GPW0</accession>
<keyword evidence="4" id="KW-1185">Reference proteome</keyword>
<organism evidence="3 4">
    <name type="scientific">Pseudomonas jessenii</name>
    <dbReference type="NCBI Taxonomy" id="77298"/>
    <lineage>
        <taxon>Bacteria</taxon>
        <taxon>Pseudomonadati</taxon>
        <taxon>Pseudomonadota</taxon>
        <taxon>Gammaproteobacteria</taxon>
        <taxon>Pseudomonadales</taxon>
        <taxon>Pseudomonadaceae</taxon>
        <taxon>Pseudomonas</taxon>
    </lineage>
</organism>
<proteinExistence type="inferred from homology"/>